<dbReference type="PANTHER" id="PTHR21615">
    <property type="entry name" value="CYCLIN N-TERMINAL DOMAIN-CONTAINING PROTEIN 1"/>
    <property type="match status" value="1"/>
</dbReference>
<comment type="caution">
    <text evidence="1">The sequence shown here is derived from an EMBL/GenBank/DDBJ whole genome shotgun (WGS) entry which is preliminary data.</text>
</comment>
<accession>A0A9Q1I7D9</accession>
<dbReference type="PANTHER" id="PTHR21615:SF2">
    <property type="entry name" value="CYCLIN N-TERMINAL DOMAIN-CONTAINING PROTEIN 1"/>
    <property type="match status" value="1"/>
</dbReference>
<name>A0A9Q1I7D9_CONCO</name>
<evidence type="ECO:0000313" key="2">
    <source>
        <dbReference type="Proteomes" id="UP001152803"/>
    </source>
</evidence>
<dbReference type="EMBL" id="JAFJMO010000002">
    <property type="protein sequence ID" value="KAJ8284476.1"/>
    <property type="molecule type" value="Genomic_DNA"/>
</dbReference>
<dbReference type="Proteomes" id="UP001152803">
    <property type="component" value="Unassembled WGS sequence"/>
</dbReference>
<protein>
    <recommendedName>
        <fullName evidence="3">Cyclin N-terminal domain-containing protein 1</fullName>
    </recommendedName>
</protein>
<dbReference type="GO" id="GO:0007131">
    <property type="term" value="P:reciprocal meiotic recombination"/>
    <property type="evidence" value="ECO:0007669"/>
    <property type="project" value="TreeGrafter"/>
</dbReference>
<dbReference type="Gene3D" id="1.10.472.10">
    <property type="entry name" value="Cyclin-like"/>
    <property type="match status" value="2"/>
</dbReference>
<dbReference type="GO" id="GO:0035861">
    <property type="term" value="C:site of double-strand break"/>
    <property type="evidence" value="ECO:0007669"/>
    <property type="project" value="TreeGrafter"/>
</dbReference>
<dbReference type="OrthoDB" id="9983043at2759"/>
<dbReference type="AlphaFoldDB" id="A0A9Q1I7D9"/>
<keyword evidence="2" id="KW-1185">Reference proteome</keyword>
<evidence type="ECO:0000313" key="1">
    <source>
        <dbReference type="EMBL" id="KAJ8284476.1"/>
    </source>
</evidence>
<proteinExistence type="predicted"/>
<evidence type="ECO:0008006" key="3">
    <source>
        <dbReference type="Google" id="ProtNLM"/>
    </source>
</evidence>
<organism evidence="1 2">
    <name type="scientific">Conger conger</name>
    <name type="common">Conger eel</name>
    <name type="synonym">Muraena conger</name>
    <dbReference type="NCBI Taxonomy" id="82655"/>
    <lineage>
        <taxon>Eukaryota</taxon>
        <taxon>Metazoa</taxon>
        <taxon>Chordata</taxon>
        <taxon>Craniata</taxon>
        <taxon>Vertebrata</taxon>
        <taxon>Euteleostomi</taxon>
        <taxon>Actinopterygii</taxon>
        <taxon>Neopterygii</taxon>
        <taxon>Teleostei</taxon>
        <taxon>Anguilliformes</taxon>
        <taxon>Congridae</taxon>
        <taxon>Conger</taxon>
    </lineage>
</organism>
<reference evidence="1" key="1">
    <citation type="journal article" date="2023" name="Science">
        <title>Genome structures resolve the early diversification of teleost fishes.</title>
        <authorList>
            <person name="Parey E."/>
            <person name="Louis A."/>
            <person name="Montfort J."/>
            <person name="Bouchez O."/>
            <person name="Roques C."/>
            <person name="Iampietro C."/>
            <person name="Lluch J."/>
            <person name="Castinel A."/>
            <person name="Donnadieu C."/>
            <person name="Desvignes T."/>
            <person name="Floi Bucao C."/>
            <person name="Jouanno E."/>
            <person name="Wen M."/>
            <person name="Mejri S."/>
            <person name="Dirks R."/>
            <person name="Jansen H."/>
            <person name="Henkel C."/>
            <person name="Chen W.J."/>
            <person name="Zahm M."/>
            <person name="Cabau C."/>
            <person name="Klopp C."/>
            <person name="Thompson A.W."/>
            <person name="Robinson-Rechavi M."/>
            <person name="Braasch I."/>
            <person name="Lecointre G."/>
            <person name="Bobe J."/>
            <person name="Postlethwait J.H."/>
            <person name="Berthelot C."/>
            <person name="Roest Crollius H."/>
            <person name="Guiguen Y."/>
        </authorList>
    </citation>
    <scope>NUCLEOTIDE SEQUENCE</scope>
    <source>
        <strain evidence="1">Concon-B</strain>
    </source>
</reference>
<sequence>MLPRFETLLESELLILKTLNFCINVPNPLMYVETLLEVLGYNNASAPVSQLYSLCHCLLRFTYLQRKSIYHSLLVSATKCTSPSEEQRVKFAEVTEDLMLLSVGVIAAGAFIFNVPKWEQVVEELTCITGISAQSITEFAYVMLSHVVKDQAHVKSM</sequence>
<gene>
    <name evidence="1" type="ORF">COCON_G00033260</name>
</gene>